<organism evidence="1 2">
    <name type="scientific">Streptomyces mirabilis</name>
    <dbReference type="NCBI Taxonomy" id="68239"/>
    <lineage>
        <taxon>Bacteria</taxon>
        <taxon>Bacillati</taxon>
        <taxon>Actinomycetota</taxon>
        <taxon>Actinomycetes</taxon>
        <taxon>Kitasatosporales</taxon>
        <taxon>Streptomycetaceae</taxon>
        <taxon>Streptomyces</taxon>
    </lineage>
</organism>
<protein>
    <submittedName>
        <fullName evidence="1">Uncharacterized protein</fullName>
    </submittedName>
</protein>
<gene>
    <name evidence="1" type="ORF">SAMN02787118_107182</name>
</gene>
<reference evidence="1 2" key="1">
    <citation type="submission" date="2016-10" db="EMBL/GenBank/DDBJ databases">
        <authorList>
            <person name="de Groot N.N."/>
        </authorList>
    </citation>
    <scope>NUCLEOTIDE SEQUENCE [LARGE SCALE GENOMIC DNA]</scope>
    <source>
        <strain evidence="1 2">OK461</strain>
    </source>
</reference>
<sequence length="68" mass="7252">MASLAWLLIPLVAAIGAGLWGSWASRNRKTVGDGIELEGYARFRAAMERSEAVMVRPGAGEKPHSDAV</sequence>
<proteinExistence type="predicted"/>
<dbReference type="Proteomes" id="UP000181942">
    <property type="component" value="Unassembled WGS sequence"/>
</dbReference>
<evidence type="ECO:0000313" key="1">
    <source>
        <dbReference type="EMBL" id="SFF48304.1"/>
    </source>
</evidence>
<dbReference type="EMBL" id="FONR01000007">
    <property type="protein sequence ID" value="SFF48304.1"/>
    <property type="molecule type" value="Genomic_DNA"/>
</dbReference>
<dbReference type="RefSeq" id="WP_075028829.1">
    <property type="nucleotide sequence ID" value="NZ_FONR01000007.1"/>
</dbReference>
<name>A0A1I2J1E7_9ACTN</name>
<accession>A0A1I2J1E7</accession>
<dbReference type="OrthoDB" id="3873200at2"/>
<dbReference type="AlphaFoldDB" id="A0A1I2J1E7"/>
<evidence type="ECO:0000313" key="2">
    <source>
        <dbReference type="Proteomes" id="UP000181942"/>
    </source>
</evidence>